<dbReference type="PANTHER" id="PTHR31672:SF13">
    <property type="entry name" value="F-BOX PROTEIN CPR30-LIKE"/>
    <property type="match status" value="1"/>
</dbReference>
<dbReference type="NCBIfam" id="TIGR01640">
    <property type="entry name" value="F_box_assoc_1"/>
    <property type="match status" value="1"/>
</dbReference>
<dbReference type="EMBL" id="DF973165">
    <property type="protein sequence ID" value="GAU16918.1"/>
    <property type="molecule type" value="Genomic_DNA"/>
</dbReference>
<sequence length="381" mass="43926">MAPKRMEVSSIDIPDDISFSILSKLSVKSIHRFSCVCKSWNHLFQNPNFIKMFGKNLISESHSLSDENDVYLILHQSVLPPGYRLNWYLLLYGDRFENKLKLNIPSPFNIVWMNDVARIRILGYVVNGMVCVYNFYGCSDDINGVLCNLATEETKVIPRSFAEMSNSKKVTTILHGFGYDHVRDDYKVISYVDYIVDYYDDAFHPLWEIYSLKSNSWRTLGFNMPTRYSRTEADVYMNGVCHWLGETFYETCVVSFNLSNEVFIITPLPPDCFDVSLGVLNGSFAMISNDKKTESFQISILGEFGVEESWVRIFDIGPLSCIEHPIGVGKDKVFFRKKDDELVCFNLTTGMIEEIGVKGKKCWCQMIIYKKNLHPIERMNN</sequence>
<evidence type="ECO:0000313" key="3">
    <source>
        <dbReference type="Proteomes" id="UP000242715"/>
    </source>
</evidence>
<dbReference type="InterPro" id="IPR006527">
    <property type="entry name" value="F-box-assoc_dom_typ1"/>
</dbReference>
<dbReference type="InterPro" id="IPR001810">
    <property type="entry name" value="F-box_dom"/>
</dbReference>
<dbReference type="SUPFAM" id="SSF81383">
    <property type="entry name" value="F-box domain"/>
    <property type="match status" value="1"/>
</dbReference>
<gene>
    <name evidence="2" type="ORF">TSUD_36760</name>
</gene>
<dbReference type="InterPro" id="IPR036047">
    <property type="entry name" value="F-box-like_dom_sf"/>
</dbReference>
<name>A0A2Z6MFT6_TRISU</name>
<protein>
    <recommendedName>
        <fullName evidence="1">F-box domain-containing protein</fullName>
    </recommendedName>
</protein>
<dbReference type="AlphaFoldDB" id="A0A2Z6MFT6"/>
<keyword evidence="3" id="KW-1185">Reference proteome</keyword>
<dbReference type="PANTHER" id="PTHR31672">
    <property type="entry name" value="BNACNNG10540D PROTEIN"/>
    <property type="match status" value="1"/>
</dbReference>
<accession>A0A2Z6MFT6</accession>
<evidence type="ECO:0000313" key="2">
    <source>
        <dbReference type="EMBL" id="GAU16918.1"/>
    </source>
</evidence>
<dbReference type="PROSITE" id="PS50181">
    <property type="entry name" value="FBOX"/>
    <property type="match status" value="1"/>
</dbReference>
<dbReference type="Pfam" id="PF00646">
    <property type="entry name" value="F-box"/>
    <property type="match status" value="1"/>
</dbReference>
<dbReference type="CDD" id="cd22157">
    <property type="entry name" value="F-box_AtFBW1-like"/>
    <property type="match status" value="1"/>
</dbReference>
<dbReference type="OrthoDB" id="1555129at2759"/>
<feature type="domain" description="F-box" evidence="1">
    <location>
        <begin position="7"/>
        <end position="53"/>
    </location>
</feature>
<dbReference type="Gene3D" id="1.20.1280.50">
    <property type="match status" value="1"/>
</dbReference>
<dbReference type="Pfam" id="PF07734">
    <property type="entry name" value="FBA_1"/>
    <property type="match status" value="1"/>
</dbReference>
<dbReference type="InterPro" id="IPR050796">
    <property type="entry name" value="SCF_F-box_component"/>
</dbReference>
<reference evidence="3" key="1">
    <citation type="journal article" date="2017" name="Front. Plant Sci.">
        <title>Climate Clever Clovers: New Paradigm to Reduce the Environmental Footprint of Ruminants by Breeding Low Methanogenic Forages Utilizing Haplotype Variation.</title>
        <authorList>
            <person name="Kaur P."/>
            <person name="Appels R."/>
            <person name="Bayer P.E."/>
            <person name="Keeble-Gagnere G."/>
            <person name="Wang J."/>
            <person name="Hirakawa H."/>
            <person name="Shirasawa K."/>
            <person name="Vercoe P."/>
            <person name="Stefanova K."/>
            <person name="Durmic Z."/>
            <person name="Nichols P."/>
            <person name="Revell C."/>
            <person name="Isobe S.N."/>
            <person name="Edwards D."/>
            <person name="Erskine W."/>
        </authorList>
    </citation>
    <scope>NUCLEOTIDE SEQUENCE [LARGE SCALE GENOMIC DNA]</scope>
    <source>
        <strain evidence="3">cv. Daliak</strain>
    </source>
</reference>
<dbReference type="Proteomes" id="UP000242715">
    <property type="component" value="Unassembled WGS sequence"/>
</dbReference>
<dbReference type="InterPro" id="IPR017451">
    <property type="entry name" value="F-box-assoc_interact_dom"/>
</dbReference>
<evidence type="ECO:0000259" key="1">
    <source>
        <dbReference type="PROSITE" id="PS50181"/>
    </source>
</evidence>
<dbReference type="SMART" id="SM00256">
    <property type="entry name" value="FBOX"/>
    <property type="match status" value="1"/>
</dbReference>
<organism evidence="2 3">
    <name type="scientific">Trifolium subterraneum</name>
    <name type="common">Subterranean clover</name>
    <dbReference type="NCBI Taxonomy" id="3900"/>
    <lineage>
        <taxon>Eukaryota</taxon>
        <taxon>Viridiplantae</taxon>
        <taxon>Streptophyta</taxon>
        <taxon>Embryophyta</taxon>
        <taxon>Tracheophyta</taxon>
        <taxon>Spermatophyta</taxon>
        <taxon>Magnoliopsida</taxon>
        <taxon>eudicotyledons</taxon>
        <taxon>Gunneridae</taxon>
        <taxon>Pentapetalae</taxon>
        <taxon>rosids</taxon>
        <taxon>fabids</taxon>
        <taxon>Fabales</taxon>
        <taxon>Fabaceae</taxon>
        <taxon>Papilionoideae</taxon>
        <taxon>50 kb inversion clade</taxon>
        <taxon>NPAAA clade</taxon>
        <taxon>Hologalegina</taxon>
        <taxon>IRL clade</taxon>
        <taxon>Trifolieae</taxon>
        <taxon>Trifolium</taxon>
    </lineage>
</organism>
<proteinExistence type="predicted"/>